<evidence type="ECO:0000313" key="2">
    <source>
        <dbReference type="EMBL" id="KAG2839437.1"/>
    </source>
</evidence>
<evidence type="ECO:0000313" key="5">
    <source>
        <dbReference type="EMBL" id="KAG2966537.1"/>
    </source>
</evidence>
<dbReference type="AlphaFoldDB" id="A0A8T1JYV3"/>
<dbReference type="Proteomes" id="UP000735874">
    <property type="component" value="Unassembled WGS sequence"/>
</dbReference>
<dbReference type="VEuPathDB" id="FungiDB:PC110_g10757"/>
<evidence type="ECO:0000256" key="1">
    <source>
        <dbReference type="SAM" id="MobiDB-lite"/>
    </source>
</evidence>
<organism evidence="2 6">
    <name type="scientific">Phytophthora cactorum</name>
    <dbReference type="NCBI Taxonomy" id="29920"/>
    <lineage>
        <taxon>Eukaryota</taxon>
        <taxon>Sar</taxon>
        <taxon>Stramenopiles</taxon>
        <taxon>Oomycota</taxon>
        <taxon>Peronosporomycetes</taxon>
        <taxon>Peronosporales</taxon>
        <taxon>Peronosporaceae</taxon>
        <taxon>Phytophthora</taxon>
    </lineage>
</organism>
<gene>
    <name evidence="2" type="ORF">PC113_g19475</name>
    <name evidence="3" type="ORF">PC115_g18995</name>
    <name evidence="4" type="ORF">PC117_g18606</name>
    <name evidence="5" type="ORF">PC118_g19123</name>
</gene>
<dbReference type="Proteomes" id="UP000697107">
    <property type="component" value="Unassembled WGS sequence"/>
</dbReference>
<dbReference type="EMBL" id="RCMK01000760">
    <property type="protein sequence ID" value="KAG2913270.1"/>
    <property type="molecule type" value="Genomic_DNA"/>
</dbReference>
<reference evidence="2" key="1">
    <citation type="submission" date="2018-10" db="EMBL/GenBank/DDBJ databases">
        <title>Effector identification in a new, highly contiguous assembly of the strawberry crown rot pathogen Phytophthora cactorum.</title>
        <authorList>
            <person name="Armitage A.D."/>
            <person name="Nellist C.F."/>
            <person name="Bates H."/>
            <person name="Vickerstaff R.J."/>
            <person name="Harrison R.J."/>
        </authorList>
    </citation>
    <scope>NUCLEOTIDE SEQUENCE</scope>
    <source>
        <strain evidence="2">15-7</strain>
        <strain evidence="3">4032</strain>
        <strain evidence="4">4040</strain>
        <strain evidence="5">P415</strain>
    </source>
</reference>
<accession>A0A8T1JYV3</accession>
<dbReference type="Proteomes" id="UP000774804">
    <property type="component" value="Unassembled WGS sequence"/>
</dbReference>
<dbReference type="EMBL" id="RCMG01001001">
    <property type="protein sequence ID" value="KAG2839437.1"/>
    <property type="molecule type" value="Genomic_DNA"/>
</dbReference>
<proteinExistence type="predicted"/>
<evidence type="ECO:0000313" key="4">
    <source>
        <dbReference type="EMBL" id="KAG2913270.1"/>
    </source>
</evidence>
<feature type="compositionally biased region" description="Acidic residues" evidence="1">
    <location>
        <begin position="50"/>
        <end position="71"/>
    </location>
</feature>
<name>A0A8T1JYV3_9STRA</name>
<protein>
    <submittedName>
        <fullName evidence="2">Uncharacterized protein</fullName>
    </submittedName>
</protein>
<comment type="caution">
    <text evidence="2">The sequence shown here is derived from an EMBL/GenBank/DDBJ whole genome shotgun (WGS) entry which is preliminary data.</text>
</comment>
<sequence>MGGSVAHKLSCQKGIAHDSRRPSALHTNDGDNAEEGPEQERGSALQEVFEALDEADDEPSQTGSDDTDYEDVPQTQAAADNGGNDGDNDSIEEALDADDEKDEEVDDEDAGAGADESDDSHRTLPNFEDAQHSNQYSRRAATISVPIRLDGFETTYATWEQFDAAIHQLQRDIFQLFSK</sequence>
<dbReference type="EMBL" id="RCMI01001032">
    <property type="protein sequence ID" value="KAG2892067.1"/>
    <property type="molecule type" value="Genomic_DNA"/>
</dbReference>
<evidence type="ECO:0000313" key="3">
    <source>
        <dbReference type="EMBL" id="KAG2892067.1"/>
    </source>
</evidence>
<dbReference type="EMBL" id="RCML01001006">
    <property type="protein sequence ID" value="KAG2966537.1"/>
    <property type="molecule type" value="Genomic_DNA"/>
</dbReference>
<feature type="region of interest" description="Disordered" evidence="1">
    <location>
        <begin position="1"/>
        <end position="137"/>
    </location>
</feature>
<evidence type="ECO:0000313" key="6">
    <source>
        <dbReference type="Proteomes" id="UP000735874"/>
    </source>
</evidence>
<feature type="compositionally biased region" description="Acidic residues" evidence="1">
    <location>
        <begin position="86"/>
        <end position="118"/>
    </location>
</feature>
<dbReference type="Proteomes" id="UP000736787">
    <property type="component" value="Unassembled WGS sequence"/>
</dbReference>